<feature type="transmembrane region" description="Helical" evidence="1">
    <location>
        <begin position="7"/>
        <end position="25"/>
    </location>
</feature>
<dbReference type="EMBL" id="LQOG01000032">
    <property type="protein sequence ID" value="KXT59791.1"/>
    <property type="molecule type" value="Genomic_DNA"/>
</dbReference>
<evidence type="ECO:0000313" key="3">
    <source>
        <dbReference type="Proteomes" id="UP000070541"/>
    </source>
</evidence>
<keyword evidence="1" id="KW-1133">Transmembrane helix</keyword>
<sequence length="434" mass="49605">MKNKDGKLLLSFAAVGVVIVGIILYMNNLFEGKNLILNSLSQGEVLAGIVIALPTLVTWNQAIEQSKENKKNTVSDNVRDTVKYYDKQLTELVADISKTKELPFYKAGKIEYIIDTYNKLLKEWNEILKLDISLDFVQVLSTICSIKYPKGIENPGNELAENWKYNLSTALKPVMREIISLKKEEIFGSKEVKYFSYVEFGVTGYEIEKVKFKDKSFVECTFSADFFASNSFEACEFINCSISTGELSEQKVKELLSDSNTIIGTFKDSNEDDFAEQFYSTSVSEYGTVFDAREGIIADNYILGNKFFEIDSKSENREEIYKDIINGLVSYGIGVDEKRNNKKISISKNYITEENKSGYIAGSLFSGWNSLFSEKIQKSNNFKYYIFCIKNENVYNTIVFENDSFTRFLKKKNIDKAGKYNFYFTGFNSNVEKE</sequence>
<dbReference type="Proteomes" id="UP000070541">
    <property type="component" value="Unassembled WGS sequence"/>
</dbReference>
<keyword evidence="1" id="KW-0812">Transmembrane</keyword>
<accession>A0A139M863</accession>
<reference evidence="2 3" key="1">
    <citation type="submission" date="2016-01" db="EMBL/GenBank/DDBJ databases">
        <title>Highly variable Streptococcus oralis are common among viridans streptococci isolated from primates.</title>
        <authorList>
            <person name="Denapaite D."/>
            <person name="Rieger M."/>
            <person name="Koendgen S."/>
            <person name="Brueckner R."/>
            <person name="Ochigava I."/>
            <person name="Kappeler P."/>
            <person name="Maetz-Rensing K."/>
            <person name="Leendertz F."/>
            <person name="Hakenbeck R."/>
        </authorList>
    </citation>
    <scope>NUCLEOTIDE SEQUENCE [LARGE SCALE GENOMIC DNA]</scope>
    <source>
        <strain evidence="2 3">DD05</strain>
    </source>
</reference>
<dbReference type="RefSeq" id="WP_061418195.1">
    <property type="nucleotide sequence ID" value="NZ_KQ969038.1"/>
</dbReference>
<gene>
    <name evidence="2" type="ORF">SORDD05_01298</name>
</gene>
<proteinExistence type="predicted"/>
<keyword evidence="1" id="KW-0472">Membrane</keyword>
<organism evidence="2 3">
    <name type="scientific">Streptococcus oralis</name>
    <dbReference type="NCBI Taxonomy" id="1303"/>
    <lineage>
        <taxon>Bacteria</taxon>
        <taxon>Bacillati</taxon>
        <taxon>Bacillota</taxon>
        <taxon>Bacilli</taxon>
        <taxon>Lactobacillales</taxon>
        <taxon>Streptococcaceae</taxon>
        <taxon>Streptococcus</taxon>
    </lineage>
</organism>
<comment type="caution">
    <text evidence="2">The sequence shown here is derived from an EMBL/GenBank/DDBJ whole genome shotgun (WGS) entry which is preliminary data.</text>
</comment>
<dbReference type="AlphaFoldDB" id="A0A139M863"/>
<evidence type="ECO:0000256" key="1">
    <source>
        <dbReference type="SAM" id="Phobius"/>
    </source>
</evidence>
<protein>
    <submittedName>
        <fullName evidence="2">Uncharacterized protein</fullName>
    </submittedName>
</protein>
<name>A0A139M863_STROR</name>
<evidence type="ECO:0000313" key="2">
    <source>
        <dbReference type="EMBL" id="KXT59791.1"/>
    </source>
</evidence>
<dbReference type="PATRIC" id="fig|1303.76.peg.1348"/>